<evidence type="ECO:0000256" key="1">
    <source>
        <dbReference type="SAM" id="MobiDB-lite"/>
    </source>
</evidence>
<dbReference type="OrthoDB" id="9602067at2759"/>
<feature type="compositionally biased region" description="Polar residues" evidence="1">
    <location>
        <begin position="170"/>
        <end position="180"/>
    </location>
</feature>
<accession>A0A5N5T1I2</accession>
<feature type="compositionally biased region" description="Low complexity" evidence="1">
    <location>
        <begin position="140"/>
        <end position="152"/>
    </location>
</feature>
<feature type="compositionally biased region" description="Polar residues" evidence="1">
    <location>
        <begin position="236"/>
        <end position="262"/>
    </location>
</feature>
<evidence type="ECO:0008006" key="4">
    <source>
        <dbReference type="Google" id="ProtNLM"/>
    </source>
</evidence>
<dbReference type="AlphaFoldDB" id="A0A5N5T1I2"/>
<dbReference type="Proteomes" id="UP000326759">
    <property type="component" value="Unassembled WGS sequence"/>
</dbReference>
<evidence type="ECO:0000313" key="3">
    <source>
        <dbReference type="Proteomes" id="UP000326759"/>
    </source>
</evidence>
<feature type="region of interest" description="Disordered" evidence="1">
    <location>
        <begin position="236"/>
        <end position="289"/>
    </location>
</feature>
<dbReference type="EMBL" id="SEYY01016324">
    <property type="protein sequence ID" value="KAB7499849.1"/>
    <property type="molecule type" value="Genomic_DNA"/>
</dbReference>
<sequence length="391" mass="43489">FSGKNNVCVHTPSQYRAEGSSIHHPGYMIVKCHAATSDNKTLTLSWIPNERLKKNHDLIYNGPRTEDEEAQRFSYHSENESDTYSISSVIVTDTYKPSENKTHDPSTSPLEVKCEEISISSDQNEKLKDLNEDNDSGIATKSSSSLTVTTVSDESNQNSPDGEKYHERTASCSDETNSHVCLSDENDSKSDFENNIRAKEELPAIETGEVDKLMQVLTINKEEITVENKVTKNRYISSSESSSDNGRQTETTEAESSFQVETNDSEDEISLDSSTDLQASPPPRYFSSKARDQWYDRSAESMAISANLAFPESPSTVSSLCPTPVEGGSSPVRRLHKCGIFSVDLGQMKSLRLFFSDSEKTCGQLVIASQESQYKILHFHYGGLDKLAKHF</sequence>
<feature type="region of interest" description="Disordered" evidence="1">
    <location>
        <begin position="121"/>
        <end position="194"/>
    </location>
</feature>
<feature type="region of interest" description="Disordered" evidence="1">
    <location>
        <begin position="67"/>
        <end position="86"/>
    </location>
</feature>
<evidence type="ECO:0000313" key="2">
    <source>
        <dbReference type="EMBL" id="KAB7499849.1"/>
    </source>
</evidence>
<organism evidence="2 3">
    <name type="scientific">Armadillidium nasatum</name>
    <dbReference type="NCBI Taxonomy" id="96803"/>
    <lineage>
        <taxon>Eukaryota</taxon>
        <taxon>Metazoa</taxon>
        <taxon>Ecdysozoa</taxon>
        <taxon>Arthropoda</taxon>
        <taxon>Crustacea</taxon>
        <taxon>Multicrustacea</taxon>
        <taxon>Malacostraca</taxon>
        <taxon>Eumalacostraca</taxon>
        <taxon>Peracarida</taxon>
        <taxon>Isopoda</taxon>
        <taxon>Oniscidea</taxon>
        <taxon>Crinocheta</taxon>
        <taxon>Armadillidiidae</taxon>
        <taxon>Armadillidium</taxon>
    </lineage>
</organism>
<protein>
    <recommendedName>
        <fullName evidence="4">TBC1 domain family member 16</fullName>
    </recommendedName>
</protein>
<keyword evidence="3" id="KW-1185">Reference proteome</keyword>
<gene>
    <name evidence="2" type="ORF">Anas_02698</name>
</gene>
<reference evidence="2 3" key="1">
    <citation type="journal article" date="2019" name="PLoS Biol.">
        <title>Sex chromosomes control vertical transmission of feminizing Wolbachia symbionts in an isopod.</title>
        <authorList>
            <person name="Becking T."/>
            <person name="Chebbi M.A."/>
            <person name="Giraud I."/>
            <person name="Moumen B."/>
            <person name="Laverre T."/>
            <person name="Caubet Y."/>
            <person name="Peccoud J."/>
            <person name="Gilbert C."/>
            <person name="Cordaux R."/>
        </authorList>
    </citation>
    <scope>NUCLEOTIDE SEQUENCE [LARGE SCALE GENOMIC DNA]</scope>
    <source>
        <strain evidence="2">ANa2</strain>
        <tissue evidence="2">Whole body excluding digestive tract and cuticle</tissue>
    </source>
</reference>
<feature type="non-terminal residue" evidence="2">
    <location>
        <position position="1"/>
    </location>
</feature>
<name>A0A5N5T1I2_9CRUS</name>
<comment type="caution">
    <text evidence="2">The sequence shown here is derived from an EMBL/GenBank/DDBJ whole genome shotgun (WGS) entry which is preliminary data.</text>
</comment>
<proteinExistence type="predicted"/>